<dbReference type="Gene3D" id="1.10.357.10">
    <property type="entry name" value="Tetracycline Repressor, domain 2"/>
    <property type="match status" value="1"/>
</dbReference>
<evidence type="ECO:0000313" key="7">
    <source>
        <dbReference type="Proteomes" id="UP001501057"/>
    </source>
</evidence>
<comment type="caution">
    <text evidence="6">The sequence shown here is derived from an EMBL/GenBank/DDBJ whole genome shotgun (WGS) entry which is preliminary data.</text>
</comment>
<proteinExistence type="predicted"/>
<keyword evidence="2 4" id="KW-0238">DNA-binding</keyword>
<name>A0ABP4VV31_9ACTN</name>
<keyword evidence="3" id="KW-0804">Transcription</keyword>
<dbReference type="EMBL" id="BAAAME010000004">
    <property type="protein sequence ID" value="GAA1736531.1"/>
    <property type="molecule type" value="Genomic_DNA"/>
</dbReference>
<evidence type="ECO:0000256" key="1">
    <source>
        <dbReference type="ARBA" id="ARBA00023015"/>
    </source>
</evidence>
<dbReference type="Pfam" id="PF00440">
    <property type="entry name" value="TetR_N"/>
    <property type="match status" value="1"/>
</dbReference>
<dbReference type="Gene3D" id="1.10.10.60">
    <property type="entry name" value="Homeodomain-like"/>
    <property type="match status" value="1"/>
</dbReference>
<protein>
    <submittedName>
        <fullName evidence="6">TetR/AcrR family transcriptional regulator</fullName>
    </submittedName>
</protein>
<dbReference type="Proteomes" id="UP001501057">
    <property type="component" value="Unassembled WGS sequence"/>
</dbReference>
<keyword evidence="1" id="KW-0805">Transcription regulation</keyword>
<dbReference type="PANTHER" id="PTHR47506:SF1">
    <property type="entry name" value="HTH-TYPE TRANSCRIPTIONAL REGULATOR YJDC"/>
    <property type="match status" value="1"/>
</dbReference>
<evidence type="ECO:0000256" key="3">
    <source>
        <dbReference type="ARBA" id="ARBA00023163"/>
    </source>
</evidence>
<dbReference type="PANTHER" id="PTHR47506">
    <property type="entry name" value="TRANSCRIPTIONAL REGULATORY PROTEIN"/>
    <property type="match status" value="1"/>
</dbReference>
<evidence type="ECO:0000259" key="5">
    <source>
        <dbReference type="PROSITE" id="PS50977"/>
    </source>
</evidence>
<keyword evidence="7" id="KW-1185">Reference proteome</keyword>
<feature type="domain" description="HTH tetR-type" evidence="5">
    <location>
        <begin position="6"/>
        <end position="66"/>
    </location>
</feature>
<sequence>MARPRSFDDDTALAAAVDDFWDSGFGATSTDELCRSTGLSRSSLYNAFGSKRDLYLRAILRYAAEKQGQRADLLASDLDGRALLRTVLTTVLDEQWGDDDRRTCLMINACVEVGSSDEEIRRALADNADDFRRMISDVVRRGQLDGSLTGTVGADQLAAVLHAAVDGLQVRSRIDRDREPVDHAVETLLALL</sequence>
<evidence type="ECO:0000256" key="4">
    <source>
        <dbReference type="PROSITE-ProRule" id="PRU00335"/>
    </source>
</evidence>
<reference evidence="7" key="1">
    <citation type="journal article" date="2019" name="Int. J. Syst. Evol. Microbiol.">
        <title>The Global Catalogue of Microorganisms (GCM) 10K type strain sequencing project: providing services to taxonomists for standard genome sequencing and annotation.</title>
        <authorList>
            <consortium name="The Broad Institute Genomics Platform"/>
            <consortium name="The Broad Institute Genome Sequencing Center for Infectious Disease"/>
            <person name="Wu L."/>
            <person name="Ma J."/>
        </authorList>
    </citation>
    <scope>NUCLEOTIDE SEQUENCE [LARGE SCALE GENOMIC DNA]</scope>
    <source>
        <strain evidence="7">JCM 13518</strain>
    </source>
</reference>
<dbReference type="SUPFAM" id="SSF48498">
    <property type="entry name" value="Tetracyclin repressor-like, C-terminal domain"/>
    <property type="match status" value="1"/>
</dbReference>
<dbReference type="InterPro" id="IPR011075">
    <property type="entry name" value="TetR_C"/>
</dbReference>
<dbReference type="PROSITE" id="PS50977">
    <property type="entry name" value="HTH_TETR_2"/>
    <property type="match status" value="1"/>
</dbReference>
<accession>A0ABP4VV31</accession>
<dbReference type="Pfam" id="PF16925">
    <property type="entry name" value="TetR_C_13"/>
    <property type="match status" value="1"/>
</dbReference>
<dbReference type="InterPro" id="IPR036271">
    <property type="entry name" value="Tet_transcr_reg_TetR-rel_C_sf"/>
</dbReference>
<dbReference type="InterPro" id="IPR001647">
    <property type="entry name" value="HTH_TetR"/>
</dbReference>
<feature type="DNA-binding region" description="H-T-H motif" evidence="4">
    <location>
        <begin position="29"/>
        <end position="48"/>
    </location>
</feature>
<gene>
    <name evidence="6" type="ORF">GCM10009710_16010</name>
</gene>
<dbReference type="InterPro" id="IPR009057">
    <property type="entry name" value="Homeodomain-like_sf"/>
</dbReference>
<evidence type="ECO:0000256" key="2">
    <source>
        <dbReference type="ARBA" id="ARBA00023125"/>
    </source>
</evidence>
<evidence type="ECO:0000313" key="6">
    <source>
        <dbReference type="EMBL" id="GAA1736531.1"/>
    </source>
</evidence>
<organism evidence="6 7">
    <name type="scientific">Aeromicrobium alkaliterrae</name>
    <dbReference type="NCBI Taxonomy" id="302168"/>
    <lineage>
        <taxon>Bacteria</taxon>
        <taxon>Bacillati</taxon>
        <taxon>Actinomycetota</taxon>
        <taxon>Actinomycetes</taxon>
        <taxon>Propionibacteriales</taxon>
        <taxon>Nocardioidaceae</taxon>
        <taxon>Aeromicrobium</taxon>
    </lineage>
</organism>
<dbReference type="SUPFAM" id="SSF46689">
    <property type="entry name" value="Homeodomain-like"/>
    <property type="match status" value="1"/>
</dbReference>
<dbReference type="RefSeq" id="WP_344199784.1">
    <property type="nucleotide sequence ID" value="NZ_BAAAME010000004.1"/>
</dbReference>